<proteinExistence type="predicted"/>
<dbReference type="EMBL" id="JAWXYG010000001">
    <property type="protein sequence ID" value="KAK4284600.1"/>
    <property type="molecule type" value="Genomic_DNA"/>
</dbReference>
<protein>
    <submittedName>
        <fullName evidence="1">Uncharacterized protein</fullName>
    </submittedName>
</protein>
<reference evidence="1" key="1">
    <citation type="submission" date="2023-10" db="EMBL/GenBank/DDBJ databases">
        <title>Chromosome-level genome of the transformable northern wattle, Acacia crassicarpa.</title>
        <authorList>
            <person name="Massaro I."/>
            <person name="Sinha N.R."/>
            <person name="Poethig S."/>
            <person name="Leichty A.R."/>
        </authorList>
    </citation>
    <scope>NUCLEOTIDE SEQUENCE</scope>
    <source>
        <strain evidence="1">Acra3RX</strain>
        <tissue evidence="1">Leaf</tissue>
    </source>
</reference>
<keyword evidence="2" id="KW-1185">Reference proteome</keyword>
<evidence type="ECO:0000313" key="2">
    <source>
        <dbReference type="Proteomes" id="UP001293593"/>
    </source>
</evidence>
<gene>
    <name evidence="1" type="ORF">QN277_001408</name>
</gene>
<evidence type="ECO:0000313" key="1">
    <source>
        <dbReference type="EMBL" id="KAK4284600.1"/>
    </source>
</evidence>
<comment type="caution">
    <text evidence="1">The sequence shown here is derived from an EMBL/GenBank/DDBJ whole genome shotgun (WGS) entry which is preliminary data.</text>
</comment>
<dbReference type="AlphaFoldDB" id="A0AAE1TIB3"/>
<accession>A0AAE1TIB3</accession>
<sequence length="70" mass="8110">MWGLFFFFFTVQCGFFSRSSSPKFLDRCRTELTQTDSASSALFLDASTDISRHCAAPFPLDDLTRWTEWL</sequence>
<dbReference type="Proteomes" id="UP001293593">
    <property type="component" value="Unassembled WGS sequence"/>
</dbReference>
<name>A0AAE1TIB3_9FABA</name>
<organism evidence="1 2">
    <name type="scientific">Acacia crassicarpa</name>
    <name type="common">northern wattle</name>
    <dbReference type="NCBI Taxonomy" id="499986"/>
    <lineage>
        <taxon>Eukaryota</taxon>
        <taxon>Viridiplantae</taxon>
        <taxon>Streptophyta</taxon>
        <taxon>Embryophyta</taxon>
        <taxon>Tracheophyta</taxon>
        <taxon>Spermatophyta</taxon>
        <taxon>Magnoliopsida</taxon>
        <taxon>eudicotyledons</taxon>
        <taxon>Gunneridae</taxon>
        <taxon>Pentapetalae</taxon>
        <taxon>rosids</taxon>
        <taxon>fabids</taxon>
        <taxon>Fabales</taxon>
        <taxon>Fabaceae</taxon>
        <taxon>Caesalpinioideae</taxon>
        <taxon>mimosoid clade</taxon>
        <taxon>Acacieae</taxon>
        <taxon>Acacia</taxon>
    </lineage>
</organism>